<keyword evidence="3" id="KW-1185">Reference proteome</keyword>
<dbReference type="Gene3D" id="1.10.2000.10">
    <property type="entry name" value="Frizzled cysteine-rich domain"/>
    <property type="match status" value="1"/>
</dbReference>
<feature type="non-terminal residue" evidence="2">
    <location>
        <position position="566"/>
    </location>
</feature>
<proteinExistence type="predicted"/>
<dbReference type="InterPro" id="IPR036790">
    <property type="entry name" value="Frizzled_dom_sf"/>
</dbReference>
<feature type="region of interest" description="Disordered" evidence="1">
    <location>
        <begin position="298"/>
        <end position="320"/>
    </location>
</feature>
<reference evidence="2 3" key="1">
    <citation type="submission" date="2020-10" db="EMBL/GenBank/DDBJ databases">
        <authorList>
            <person name="Klimov P.B."/>
            <person name="Dyachkov S.M."/>
            <person name="Chetverikov P.E."/>
        </authorList>
    </citation>
    <scope>NUCLEOTIDE SEQUENCE [LARGE SCALE GENOMIC DNA]</scope>
    <source>
        <strain evidence="2">BMOC 18-1129-001#AD2665</strain>
        <tissue evidence="2">Entire mites</tissue>
    </source>
</reference>
<gene>
    <name evidence="2" type="ORF">GZH46_02337</name>
</gene>
<dbReference type="InterPro" id="IPR016024">
    <property type="entry name" value="ARM-type_fold"/>
</dbReference>
<dbReference type="EMBL" id="JAIFTH010000643">
    <property type="protein sequence ID" value="KAG9509152.1"/>
    <property type="molecule type" value="Genomic_DNA"/>
</dbReference>
<evidence type="ECO:0000313" key="3">
    <source>
        <dbReference type="Proteomes" id="UP000825002"/>
    </source>
</evidence>
<name>A0ABQ7S6W4_9ACAR</name>
<organism evidence="2 3">
    <name type="scientific">Fragariocoptes setiger</name>
    <dbReference type="NCBI Taxonomy" id="1670756"/>
    <lineage>
        <taxon>Eukaryota</taxon>
        <taxon>Metazoa</taxon>
        <taxon>Ecdysozoa</taxon>
        <taxon>Arthropoda</taxon>
        <taxon>Chelicerata</taxon>
        <taxon>Arachnida</taxon>
        <taxon>Acari</taxon>
        <taxon>Acariformes</taxon>
        <taxon>Trombidiformes</taxon>
        <taxon>Prostigmata</taxon>
        <taxon>Eupodina</taxon>
        <taxon>Eriophyoidea</taxon>
        <taxon>Phytoptidae</taxon>
        <taxon>Fragariocoptes</taxon>
    </lineage>
</organism>
<evidence type="ECO:0000256" key="1">
    <source>
        <dbReference type="SAM" id="MobiDB-lite"/>
    </source>
</evidence>
<dbReference type="SUPFAM" id="SSF48371">
    <property type="entry name" value="ARM repeat"/>
    <property type="match status" value="1"/>
</dbReference>
<protein>
    <submittedName>
        <fullName evidence="2">Uncharacterized protein</fullName>
    </submittedName>
</protein>
<evidence type="ECO:0000313" key="2">
    <source>
        <dbReference type="EMBL" id="KAG9509152.1"/>
    </source>
</evidence>
<sequence length="566" mass="63152">MINRIKNLEEIQYEKEFLTQRLIPALKVALLKDNPDTLKDITWLMQAMLLFYGSVTAESIVKEQNMTMLIATKIGFTKNNKHAAGVIEVLTMLVGEVPELKAQFVELNVLGRIHKLLKELEAIYPNFLNADYLNLSQKAVEFVAKIMEHCDESLANRLLDQGLLRLVVRNLKMSSDQHLKSANIILRLVNLREELEDKHKQEIEAINLVSLVKKASNINHTRKQELRAKIGSSKIANEMLINLSDNDDLSLPTIINSSSSNNDEWSDAHLEVDNLLLGTDTKLDELMRADPATIEFISGHTPALPNDDNDNDNSNNNNDRATARSTIFQTSSASDDQIESQRQRQQIGVPLAHDSCQLYTGQACLSNGSVQYVYVARGTTQARMESLVVASLAQIKSTDESAAQVCAGAASRLLCRHVFGACNVHLDGTLTTKMAPDADTEKIIGNVRKYSDECIDDTFESFQRKITWYEDQDDLRQDAPLRQALFAVGILSNREVKLPEGCNQSDDGKKPAAKSGRVLLTKSKCRAIESARLNHDTVNALIGAVRDAKLDERNLLLAYPDETERP</sequence>
<comment type="caution">
    <text evidence="2">The sequence shown here is derived from an EMBL/GenBank/DDBJ whole genome shotgun (WGS) entry which is preliminary data.</text>
</comment>
<dbReference type="Proteomes" id="UP000825002">
    <property type="component" value="Unassembled WGS sequence"/>
</dbReference>
<accession>A0ABQ7S6W4</accession>